<evidence type="ECO:0000256" key="5">
    <source>
        <dbReference type="ARBA" id="ARBA00022777"/>
    </source>
</evidence>
<dbReference type="RefSeq" id="WP_286336730.1">
    <property type="nucleotide sequence ID" value="NZ_AP027370.1"/>
</dbReference>
<evidence type="ECO:0000256" key="3">
    <source>
        <dbReference type="ARBA" id="ARBA00022679"/>
    </source>
</evidence>
<keyword evidence="4" id="KW-0547">Nucleotide-binding</keyword>
<dbReference type="PRINTS" id="PR00344">
    <property type="entry name" value="BCTRLSENSOR"/>
</dbReference>
<dbReference type="InterPro" id="IPR005467">
    <property type="entry name" value="His_kinase_dom"/>
</dbReference>
<dbReference type="EMBL" id="AP027370">
    <property type="protein sequence ID" value="BDY13787.1"/>
    <property type="molecule type" value="Genomic_DNA"/>
</dbReference>
<dbReference type="PANTHER" id="PTHR43065">
    <property type="entry name" value="SENSOR HISTIDINE KINASE"/>
    <property type="match status" value="1"/>
</dbReference>
<keyword evidence="10" id="KW-1185">Reference proteome</keyword>
<sequence length="683" mass="77765">MKQWSFNFQSEEAFSRFVKENALASKKQLFVQVNCGIIKQESFERVQSALKKELPNAIIAGASSVIQLYEGNVISEQIVLSITSFEKSTLSLFECLLPAEEEASGYSSIVKAMASQIGPDTKGILLLTNTIHFDIEKLISQSNRMFGNIPIFGGIASDNEPFLNFSIFSQNQIYRKEGLIAVFFHGEALQVTCNYFFDWEPIGKEYTVTKAEGRNLYELDGQPLMDVYTKYFGPMNREKLLHISLSHPLIRTSPEFGQVARALLELDGEKGLYTGEFEKGEKVQIGFGHYKRMIGRYEIIPEVYKQIPAEVAWFYICISYRYGYLDILKSSASFYKNSDQLFGLVTFGEFSHRKEKNCFLNFTLTRVALTEDPDARIELNLNEVLLEPKDELLETLSTLVASSSHEIMDLNRHLEQEVKKRTKELADLNAFLEKRIELEVKKNREKDKMLYHQSKLASMGEMINNIAHQWRQPLNIIALVMQDLSLKAQIGNITPGAIAHAEKKINATLKYLSDTIDDFRSFASNGEEYSHPGGFEVCKTIKETIRLISIVLEDEKIKLKLTLPPQESIVKGSPNDLKQILLNLIYNAIDALKERKVETPLIKVEVKYNNKININVRDNAGGIDSEIIDKIFEPYFTTKYQARGTGLGLYMSKMIVEKRLNGKISARNTRRGASFWIELPIMA</sequence>
<keyword evidence="6" id="KW-0067">ATP-binding</keyword>
<dbReference type="Pfam" id="PF02518">
    <property type="entry name" value="HATPase_c"/>
    <property type="match status" value="1"/>
</dbReference>
<evidence type="ECO:0000256" key="7">
    <source>
        <dbReference type="ARBA" id="ARBA00023012"/>
    </source>
</evidence>
<dbReference type="CDD" id="cd00075">
    <property type="entry name" value="HATPase"/>
    <property type="match status" value="1"/>
</dbReference>
<dbReference type="PANTHER" id="PTHR43065:SF46">
    <property type="entry name" value="C4-DICARBOXYLATE TRANSPORT SENSOR PROTEIN DCTB"/>
    <property type="match status" value="1"/>
</dbReference>
<dbReference type="SUPFAM" id="SSF47384">
    <property type="entry name" value="Homodimeric domain of signal transducing histidine kinase"/>
    <property type="match status" value="1"/>
</dbReference>
<dbReference type="SMART" id="SM00387">
    <property type="entry name" value="HATPase_c"/>
    <property type="match status" value="1"/>
</dbReference>
<evidence type="ECO:0000256" key="1">
    <source>
        <dbReference type="ARBA" id="ARBA00000085"/>
    </source>
</evidence>
<reference evidence="9 10" key="1">
    <citation type="submission" date="2023-03" db="EMBL/GenBank/DDBJ databases">
        <title>Description of Hydrogenimonas sp. ISO32.</title>
        <authorList>
            <person name="Mino S."/>
            <person name="Fukazawa S."/>
            <person name="Sawabe T."/>
        </authorList>
    </citation>
    <scope>NUCLEOTIDE SEQUENCE [LARGE SCALE GENOMIC DNA]</scope>
    <source>
        <strain evidence="9 10">ISO32</strain>
    </source>
</reference>
<dbReference type="Gene3D" id="1.10.287.130">
    <property type="match status" value="1"/>
</dbReference>
<name>A0ABM8FPN8_9BACT</name>
<dbReference type="SMART" id="SM00897">
    <property type="entry name" value="FIST"/>
    <property type="match status" value="1"/>
</dbReference>
<proteinExistence type="predicted"/>
<gene>
    <name evidence="9" type="ORF">HCR_20990</name>
</gene>
<comment type="catalytic activity">
    <reaction evidence="1">
        <text>ATP + protein L-histidine = ADP + protein N-phospho-L-histidine.</text>
        <dbReference type="EC" id="2.7.13.3"/>
    </reaction>
</comment>
<dbReference type="InterPro" id="IPR004358">
    <property type="entry name" value="Sig_transdc_His_kin-like_C"/>
</dbReference>
<evidence type="ECO:0000256" key="2">
    <source>
        <dbReference type="ARBA" id="ARBA00012438"/>
    </source>
</evidence>
<evidence type="ECO:0000256" key="6">
    <source>
        <dbReference type="ARBA" id="ARBA00022840"/>
    </source>
</evidence>
<keyword evidence="3" id="KW-0808">Transferase</keyword>
<dbReference type="EC" id="2.7.13.3" evidence="2"/>
<dbReference type="SUPFAM" id="SSF55874">
    <property type="entry name" value="ATPase domain of HSP90 chaperone/DNA topoisomerase II/histidine kinase"/>
    <property type="match status" value="1"/>
</dbReference>
<dbReference type="Gene3D" id="3.30.565.10">
    <property type="entry name" value="Histidine kinase-like ATPase, C-terminal domain"/>
    <property type="match status" value="1"/>
</dbReference>
<feature type="domain" description="Histidine kinase" evidence="8">
    <location>
        <begin position="465"/>
        <end position="683"/>
    </location>
</feature>
<keyword evidence="7" id="KW-0902">Two-component regulatory system</keyword>
<evidence type="ECO:0000313" key="9">
    <source>
        <dbReference type="EMBL" id="BDY13787.1"/>
    </source>
</evidence>
<dbReference type="PROSITE" id="PS50109">
    <property type="entry name" value="HIS_KIN"/>
    <property type="match status" value="1"/>
</dbReference>
<dbReference type="Proteomes" id="UP001321445">
    <property type="component" value="Chromosome"/>
</dbReference>
<evidence type="ECO:0000313" key="10">
    <source>
        <dbReference type="Proteomes" id="UP001321445"/>
    </source>
</evidence>
<evidence type="ECO:0000259" key="8">
    <source>
        <dbReference type="PROSITE" id="PS50109"/>
    </source>
</evidence>
<dbReference type="Pfam" id="PF08495">
    <property type="entry name" value="FIST"/>
    <property type="match status" value="1"/>
</dbReference>
<dbReference type="InterPro" id="IPR013702">
    <property type="entry name" value="FIST_domain_N"/>
</dbReference>
<accession>A0ABM8FPN8</accession>
<evidence type="ECO:0000256" key="4">
    <source>
        <dbReference type="ARBA" id="ARBA00022741"/>
    </source>
</evidence>
<dbReference type="InterPro" id="IPR036890">
    <property type="entry name" value="HATPase_C_sf"/>
</dbReference>
<organism evidence="9 10">
    <name type="scientific">Hydrogenimonas cancrithermarum</name>
    <dbReference type="NCBI Taxonomy" id="2993563"/>
    <lineage>
        <taxon>Bacteria</taxon>
        <taxon>Pseudomonadati</taxon>
        <taxon>Campylobacterota</taxon>
        <taxon>Epsilonproteobacteria</taxon>
        <taxon>Campylobacterales</taxon>
        <taxon>Hydrogenimonadaceae</taxon>
        <taxon>Hydrogenimonas</taxon>
    </lineage>
</organism>
<protein>
    <recommendedName>
        <fullName evidence="2">histidine kinase</fullName>
        <ecNumber evidence="2">2.7.13.3</ecNumber>
    </recommendedName>
</protein>
<keyword evidence="5" id="KW-0418">Kinase</keyword>
<dbReference type="InterPro" id="IPR003594">
    <property type="entry name" value="HATPase_dom"/>
</dbReference>
<dbReference type="InterPro" id="IPR036097">
    <property type="entry name" value="HisK_dim/P_sf"/>
</dbReference>